<dbReference type="EMBL" id="JACHEF010000005">
    <property type="protein sequence ID" value="MBB6412347.1"/>
    <property type="molecule type" value="Genomic_DNA"/>
</dbReference>
<keyword evidence="1" id="KW-1133">Transmembrane helix</keyword>
<evidence type="ECO:0000256" key="1">
    <source>
        <dbReference type="SAM" id="Phobius"/>
    </source>
</evidence>
<sequence>MSDIHTRANGAITENTNAATLGIADWLCLAAAPTFALMALFACIQNGDVAMLCMAANASPLTSMAVMYLLMSAFHLAPWLRVMSGRPVRQ</sequence>
<organism evidence="2 3">
    <name type="scientific">Mesorhizobium sangaii</name>
    <dbReference type="NCBI Taxonomy" id="505389"/>
    <lineage>
        <taxon>Bacteria</taxon>
        <taxon>Pseudomonadati</taxon>
        <taxon>Pseudomonadota</taxon>
        <taxon>Alphaproteobacteria</taxon>
        <taxon>Hyphomicrobiales</taxon>
        <taxon>Phyllobacteriaceae</taxon>
        <taxon>Mesorhizobium</taxon>
    </lineage>
</organism>
<keyword evidence="1" id="KW-0812">Transmembrane</keyword>
<evidence type="ECO:0000313" key="2">
    <source>
        <dbReference type="EMBL" id="MBB6412347.1"/>
    </source>
</evidence>
<proteinExistence type="predicted"/>
<accession>A0A841PAX1</accession>
<dbReference type="Proteomes" id="UP000556329">
    <property type="component" value="Unassembled WGS sequence"/>
</dbReference>
<evidence type="ECO:0000313" key="3">
    <source>
        <dbReference type="Proteomes" id="UP000556329"/>
    </source>
</evidence>
<keyword evidence="3" id="KW-1185">Reference proteome</keyword>
<gene>
    <name evidence="2" type="ORF">HNQ71_005037</name>
</gene>
<keyword evidence="1" id="KW-0472">Membrane</keyword>
<dbReference type="RefSeq" id="WP_184875269.1">
    <property type="nucleotide sequence ID" value="NZ_JACHEF010000005.1"/>
</dbReference>
<feature type="transmembrane region" description="Helical" evidence="1">
    <location>
        <begin position="61"/>
        <end position="80"/>
    </location>
</feature>
<protein>
    <submittedName>
        <fullName evidence="2">Uncharacterized protein</fullName>
    </submittedName>
</protein>
<name>A0A841PAX1_9HYPH</name>
<reference evidence="2 3" key="1">
    <citation type="submission" date="2020-08" db="EMBL/GenBank/DDBJ databases">
        <title>Genomic Encyclopedia of Type Strains, Phase IV (KMG-IV): sequencing the most valuable type-strain genomes for metagenomic binning, comparative biology and taxonomic classification.</title>
        <authorList>
            <person name="Goeker M."/>
        </authorList>
    </citation>
    <scope>NUCLEOTIDE SEQUENCE [LARGE SCALE GENOMIC DNA]</scope>
    <source>
        <strain evidence="2 3">DSM 100039</strain>
    </source>
</reference>
<feature type="transmembrane region" description="Helical" evidence="1">
    <location>
        <begin position="21"/>
        <end position="41"/>
    </location>
</feature>
<dbReference type="AlphaFoldDB" id="A0A841PAX1"/>
<comment type="caution">
    <text evidence="2">The sequence shown here is derived from an EMBL/GenBank/DDBJ whole genome shotgun (WGS) entry which is preliminary data.</text>
</comment>